<dbReference type="PROSITE" id="PS00356">
    <property type="entry name" value="HTH_LACI_1"/>
    <property type="match status" value="1"/>
</dbReference>
<name>A0A1X7LNJ1_9BURK</name>
<evidence type="ECO:0000256" key="3">
    <source>
        <dbReference type="ARBA" id="ARBA00023163"/>
    </source>
</evidence>
<dbReference type="Proteomes" id="UP000193228">
    <property type="component" value="Unassembled WGS sequence"/>
</dbReference>
<dbReference type="InterPro" id="IPR046335">
    <property type="entry name" value="LacI/GalR-like_sensor"/>
</dbReference>
<dbReference type="InterPro" id="IPR010982">
    <property type="entry name" value="Lambda_DNA-bd_dom_sf"/>
</dbReference>
<dbReference type="PANTHER" id="PTHR30146:SF109">
    <property type="entry name" value="HTH-TYPE TRANSCRIPTIONAL REGULATOR GALS"/>
    <property type="match status" value="1"/>
</dbReference>
<evidence type="ECO:0000313" key="6">
    <source>
        <dbReference type="Proteomes" id="UP000193228"/>
    </source>
</evidence>
<keyword evidence="2" id="KW-0238">DNA-binding</keyword>
<reference evidence="6" key="1">
    <citation type="submission" date="2017-04" db="EMBL/GenBank/DDBJ databases">
        <authorList>
            <person name="Varghese N."/>
            <person name="Submissions S."/>
        </authorList>
    </citation>
    <scope>NUCLEOTIDE SEQUENCE [LARGE SCALE GENOMIC DNA]</scope>
    <source>
        <strain evidence="6">LMG 29540</strain>
    </source>
</reference>
<dbReference type="SUPFAM" id="SSF53822">
    <property type="entry name" value="Periplasmic binding protein-like I"/>
    <property type="match status" value="1"/>
</dbReference>
<dbReference type="PANTHER" id="PTHR30146">
    <property type="entry name" value="LACI-RELATED TRANSCRIPTIONAL REPRESSOR"/>
    <property type="match status" value="1"/>
</dbReference>
<evidence type="ECO:0000256" key="1">
    <source>
        <dbReference type="ARBA" id="ARBA00023015"/>
    </source>
</evidence>
<dbReference type="RefSeq" id="WP_085486959.1">
    <property type="nucleotide sequence ID" value="NZ_FXAT01000007.1"/>
</dbReference>
<dbReference type="EMBL" id="FXAT01000007">
    <property type="protein sequence ID" value="SMG55456.1"/>
    <property type="molecule type" value="Genomic_DNA"/>
</dbReference>
<keyword evidence="1" id="KW-0805">Transcription regulation</keyword>
<dbReference type="Pfam" id="PF13377">
    <property type="entry name" value="Peripla_BP_3"/>
    <property type="match status" value="1"/>
</dbReference>
<dbReference type="SUPFAM" id="SSF47413">
    <property type="entry name" value="lambda repressor-like DNA-binding domains"/>
    <property type="match status" value="1"/>
</dbReference>
<organism evidence="5 6">
    <name type="scientific">Paraburkholderia susongensis</name>
    <dbReference type="NCBI Taxonomy" id="1515439"/>
    <lineage>
        <taxon>Bacteria</taxon>
        <taxon>Pseudomonadati</taxon>
        <taxon>Pseudomonadota</taxon>
        <taxon>Betaproteobacteria</taxon>
        <taxon>Burkholderiales</taxon>
        <taxon>Burkholderiaceae</taxon>
        <taxon>Paraburkholderia</taxon>
    </lineage>
</organism>
<evidence type="ECO:0000259" key="4">
    <source>
        <dbReference type="PROSITE" id="PS50932"/>
    </source>
</evidence>
<dbReference type="GO" id="GO:0003700">
    <property type="term" value="F:DNA-binding transcription factor activity"/>
    <property type="evidence" value="ECO:0007669"/>
    <property type="project" value="TreeGrafter"/>
</dbReference>
<proteinExistence type="predicted"/>
<dbReference type="CDD" id="cd06267">
    <property type="entry name" value="PBP1_LacI_sugar_binding-like"/>
    <property type="match status" value="1"/>
</dbReference>
<dbReference type="Pfam" id="PF00356">
    <property type="entry name" value="LacI"/>
    <property type="match status" value="1"/>
</dbReference>
<dbReference type="GO" id="GO:0000976">
    <property type="term" value="F:transcription cis-regulatory region binding"/>
    <property type="evidence" value="ECO:0007669"/>
    <property type="project" value="TreeGrafter"/>
</dbReference>
<sequence length="348" mass="37950">MKKGATIRDVAAAAGVSVATVSKYMNGTQRFTPVVEARLKEAIEQLGYRSNPLARSMITGKTRTIGLAILDIRNPHFTNIVKGANRVALQHDYTLLLVDTEESQEREKTLIESLAQRVDGMIVSSRMPDDSVQWLLDLGKPVVLFGRSLRFPISSVGTDGNLAGYILANHLVKLGHRHIAYLGFGRSRWNDERIRGIRTCLDEYGLPLDIHDAQSPSAPAGERACSGLMLGPKRPDAVICYNDLIALGFIKEARELGFQLPQDVSVAGFDNVPYGEYASPALTSVDFQSEKMGELAMTKLLGELRGEADENTGYAMLDPHLVVRESTIKRGAPVAAGSTAAKDVRQES</sequence>
<dbReference type="InterPro" id="IPR000843">
    <property type="entry name" value="HTH_LacI"/>
</dbReference>
<feature type="domain" description="HTH lacI-type" evidence="4">
    <location>
        <begin position="5"/>
        <end position="59"/>
    </location>
</feature>
<dbReference type="InterPro" id="IPR028082">
    <property type="entry name" value="Peripla_BP_I"/>
</dbReference>
<dbReference type="OrthoDB" id="9805642at2"/>
<dbReference type="AlphaFoldDB" id="A0A1X7LNJ1"/>
<evidence type="ECO:0000313" key="5">
    <source>
        <dbReference type="EMBL" id="SMG55456.1"/>
    </source>
</evidence>
<dbReference type="SMART" id="SM00354">
    <property type="entry name" value="HTH_LACI"/>
    <property type="match status" value="1"/>
</dbReference>
<dbReference type="STRING" id="1515439.SAMN06265784_107240"/>
<protein>
    <submittedName>
        <fullName evidence="5">Transcriptional regulator, LacI family</fullName>
    </submittedName>
</protein>
<keyword evidence="6" id="KW-1185">Reference proteome</keyword>
<accession>A0A1X7LNJ1</accession>
<dbReference type="Gene3D" id="3.40.50.2300">
    <property type="match status" value="2"/>
</dbReference>
<evidence type="ECO:0000256" key="2">
    <source>
        <dbReference type="ARBA" id="ARBA00023125"/>
    </source>
</evidence>
<dbReference type="Gene3D" id="1.10.260.40">
    <property type="entry name" value="lambda repressor-like DNA-binding domains"/>
    <property type="match status" value="1"/>
</dbReference>
<keyword evidence="3" id="KW-0804">Transcription</keyword>
<dbReference type="PROSITE" id="PS50932">
    <property type="entry name" value="HTH_LACI_2"/>
    <property type="match status" value="1"/>
</dbReference>
<gene>
    <name evidence="5" type="ORF">SAMN06265784_107240</name>
</gene>